<gene>
    <name evidence="1" type="ORF">EVAR_100249_1</name>
</gene>
<dbReference type="EMBL" id="BGZK01002933">
    <property type="protein sequence ID" value="GBP97418.1"/>
    <property type="molecule type" value="Genomic_DNA"/>
</dbReference>
<evidence type="ECO:0000313" key="1">
    <source>
        <dbReference type="EMBL" id="GBP97418.1"/>
    </source>
</evidence>
<comment type="caution">
    <text evidence="1">The sequence shown here is derived from an EMBL/GenBank/DDBJ whole genome shotgun (WGS) entry which is preliminary data.</text>
</comment>
<dbReference type="AlphaFoldDB" id="A0A4C2ABD0"/>
<organism evidence="1 2">
    <name type="scientific">Eumeta variegata</name>
    <name type="common">Bagworm moth</name>
    <name type="synonym">Eumeta japonica</name>
    <dbReference type="NCBI Taxonomy" id="151549"/>
    <lineage>
        <taxon>Eukaryota</taxon>
        <taxon>Metazoa</taxon>
        <taxon>Ecdysozoa</taxon>
        <taxon>Arthropoda</taxon>
        <taxon>Hexapoda</taxon>
        <taxon>Insecta</taxon>
        <taxon>Pterygota</taxon>
        <taxon>Neoptera</taxon>
        <taxon>Endopterygota</taxon>
        <taxon>Lepidoptera</taxon>
        <taxon>Glossata</taxon>
        <taxon>Ditrysia</taxon>
        <taxon>Tineoidea</taxon>
        <taxon>Psychidae</taxon>
        <taxon>Oiketicinae</taxon>
        <taxon>Eumeta</taxon>
    </lineage>
</organism>
<proteinExistence type="predicted"/>
<name>A0A4C2ABD0_EUMVA</name>
<dbReference type="Proteomes" id="UP000299102">
    <property type="component" value="Unassembled WGS sequence"/>
</dbReference>
<sequence>MENARHPGPWGLALSPGVGAASRHPERVNGGSCPLAFRTLTIFPRLLYRIRDFEYRSTSLLIHDRTTYITCSCAVGADVEIYAAAWHSFKRIESISIDPLLRRNFPLSFHSRLRGFGLKAFTLVRCGSKFKRRVTTDITMCVTSELTMCVAVSMAILGPPS</sequence>
<accession>A0A4C2ABD0</accession>
<evidence type="ECO:0000313" key="2">
    <source>
        <dbReference type="Proteomes" id="UP000299102"/>
    </source>
</evidence>
<protein>
    <submittedName>
        <fullName evidence="1">Uncharacterized protein</fullName>
    </submittedName>
</protein>
<keyword evidence="2" id="KW-1185">Reference proteome</keyword>
<reference evidence="1 2" key="1">
    <citation type="journal article" date="2019" name="Commun. Biol.">
        <title>The bagworm genome reveals a unique fibroin gene that provides high tensile strength.</title>
        <authorList>
            <person name="Kono N."/>
            <person name="Nakamura H."/>
            <person name="Ohtoshi R."/>
            <person name="Tomita M."/>
            <person name="Numata K."/>
            <person name="Arakawa K."/>
        </authorList>
    </citation>
    <scope>NUCLEOTIDE SEQUENCE [LARGE SCALE GENOMIC DNA]</scope>
</reference>